<proteinExistence type="predicted"/>
<sequence>MKFTAIVFLAAAAAAALAQEQTPVPDECDQNIMPTPPTSNVAPQPRLPSLQPNTPIPNVQPNIPIPNVEVTEPVQSAVARLASFFDFSHVTNKDTYTPVVVEHVFDPATRKFTHLSYNVVQNGDAYYVPVCSVDSIVQAGSSAVLTSDSCLYGIQLTPVPRNAARLMFRAMRTVFRLVARVLSPFSMFSGGQPGATASAFGIQFI</sequence>
<evidence type="ECO:0000313" key="2">
    <source>
        <dbReference type="Proteomes" id="UP001150603"/>
    </source>
</evidence>
<keyword evidence="2" id="KW-1185">Reference proteome</keyword>
<organism evidence="1 2">
    <name type="scientific">Linderina macrospora</name>
    <dbReference type="NCBI Taxonomy" id="4868"/>
    <lineage>
        <taxon>Eukaryota</taxon>
        <taxon>Fungi</taxon>
        <taxon>Fungi incertae sedis</taxon>
        <taxon>Zoopagomycota</taxon>
        <taxon>Kickxellomycotina</taxon>
        <taxon>Kickxellomycetes</taxon>
        <taxon>Kickxellales</taxon>
        <taxon>Kickxellaceae</taxon>
        <taxon>Linderina</taxon>
    </lineage>
</organism>
<dbReference type="Proteomes" id="UP001150603">
    <property type="component" value="Unassembled WGS sequence"/>
</dbReference>
<gene>
    <name evidence="1" type="ORF">FBU59_002876</name>
</gene>
<dbReference type="EMBL" id="JANBPW010001678">
    <property type="protein sequence ID" value="KAJ1943552.1"/>
    <property type="molecule type" value="Genomic_DNA"/>
</dbReference>
<accession>A0ACC1JA87</accession>
<reference evidence="1" key="1">
    <citation type="submission" date="2022-07" db="EMBL/GenBank/DDBJ databases">
        <title>Phylogenomic reconstructions and comparative analyses of Kickxellomycotina fungi.</title>
        <authorList>
            <person name="Reynolds N.K."/>
            <person name="Stajich J.E."/>
            <person name="Barry K."/>
            <person name="Grigoriev I.V."/>
            <person name="Crous P."/>
            <person name="Smith M.E."/>
        </authorList>
    </citation>
    <scope>NUCLEOTIDE SEQUENCE</scope>
    <source>
        <strain evidence="1">NRRL 5244</strain>
    </source>
</reference>
<comment type="caution">
    <text evidence="1">The sequence shown here is derived from an EMBL/GenBank/DDBJ whole genome shotgun (WGS) entry which is preliminary data.</text>
</comment>
<protein>
    <submittedName>
        <fullName evidence="1">Uncharacterized protein</fullName>
    </submittedName>
</protein>
<name>A0ACC1JA87_9FUNG</name>
<evidence type="ECO:0000313" key="1">
    <source>
        <dbReference type="EMBL" id="KAJ1943552.1"/>
    </source>
</evidence>